<comment type="similarity">
    <text evidence="1">Belongs to the beta type-B retroviral polymerase family. HERV class-II K(HML-2) pol subfamily.</text>
</comment>
<dbReference type="CDD" id="cd03714">
    <property type="entry name" value="RT_DIRS1"/>
    <property type="match status" value="1"/>
</dbReference>
<organism evidence="5 6">
    <name type="scientific">Pantherophis guttatus</name>
    <name type="common">Corn snake</name>
    <name type="synonym">Elaphe guttata</name>
    <dbReference type="NCBI Taxonomy" id="94885"/>
    <lineage>
        <taxon>Eukaryota</taxon>
        <taxon>Metazoa</taxon>
        <taxon>Chordata</taxon>
        <taxon>Craniata</taxon>
        <taxon>Vertebrata</taxon>
        <taxon>Euteleostomi</taxon>
        <taxon>Lepidosauria</taxon>
        <taxon>Squamata</taxon>
        <taxon>Bifurcata</taxon>
        <taxon>Unidentata</taxon>
        <taxon>Episquamata</taxon>
        <taxon>Toxicofera</taxon>
        <taxon>Serpentes</taxon>
        <taxon>Colubroidea</taxon>
        <taxon>Colubridae</taxon>
        <taxon>Colubrinae</taxon>
        <taxon>Pantherophis</taxon>
    </lineage>
</organism>
<name>A0A6P9D0P1_PANGU</name>
<dbReference type="Gene3D" id="3.30.70.270">
    <property type="match status" value="1"/>
</dbReference>
<dbReference type="PANTHER" id="PTHR33050:SF7">
    <property type="entry name" value="RIBONUCLEASE H"/>
    <property type="match status" value="1"/>
</dbReference>
<keyword evidence="5" id="KW-1185">Reference proteome</keyword>
<dbReference type="AlphaFoldDB" id="A0A6P9D0P1"/>
<dbReference type="CDD" id="cd09275">
    <property type="entry name" value="RNase_HI_RT_DIRS1"/>
    <property type="match status" value="1"/>
</dbReference>
<dbReference type="EC" id="3.1.26.4" evidence="2"/>
<feature type="compositionally biased region" description="Polar residues" evidence="3">
    <location>
        <begin position="117"/>
        <end position="133"/>
    </location>
</feature>
<dbReference type="Gene3D" id="1.10.287.3160">
    <property type="match status" value="1"/>
</dbReference>
<evidence type="ECO:0000313" key="6">
    <source>
        <dbReference type="RefSeq" id="XP_034289304.1"/>
    </source>
</evidence>
<accession>A0A6P9D0P1</accession>
<dbReference type="SUPFAM" id="SSF56672">
    <property type="entry name" value="DNA/RNA polymerases"/>
    <property type="match status" value="1"/>
</dbReference>
<dbReference type="InParanoid" id="A0A6P9D0P1"/>
<evidence type="ECO:0000259" key="4">
    <source>
        <dbReference type="PROSITE" id="PS50878"/>
    </source>
</evidence>
<dbReference type="PROSITE" id="PS50878">
    <property type="entry name" value="RT_POL"/>
    <property type="match status" value="1"/>
</dbReference>
<evidence type="ECO:0000256" key="1">
    <source>
        <dbReference type="ARBA" id="ARBA00010879"/>
    </source>
</evidence>
<feature type="region of interest" description="Disordered" evidence="3">
    <location>
        <begin position="66"/>
        <end position="156"/>
    </location>
</feature>
<proteinExistence type="inferred from homology"/>
<dbReference type="InterPro" id="IPR043502">
    <property type="entry name" value="DNA/RNA_pol_sf"/>
</dbReference>
<feature type="region of interest" description="Disordered" evidence="3">
    <location>
        <begin position="278"/>
        <end position="311"/>
    </location>
</feature>
<feature type="compositionally biased region" description="Polar residues" evidence="3">
    <location>
        <begin position="1"/>
        <end position="13"/>
    </location>
</feature>
<feature type="region of interest" description="Disordered" evidence="3">
    <location>
        <begin position="1"/>
        <end position="50"/>
    </location>
</feature>
<sequence length="1211" mass="133946">MAPQRSSRANKQRLQGEESQGPAAVPTKRSRKTHHSTGSSKVPQSSAALAKEELKLHKAIEKAIQKATKTASLQDKDSLTSPQAPPLPRPTSPPPQATVPALSPDCEPSLAEEHVEVNTSLFGVQSEVHSNPNPAEASGAPDQPGTSSEQAAAPPEALITPILASYIREAIKEGVRQELLQRTSSWVSEQACSQVDVEGSLVSADQVTIQPKDSQTPGEVRAISSYQSDQGSLAGADLLDQEMSEDEDLAPDQPAFVGLFKPQLFRSLLHKAKITTGLGISRPSESNPKEGTSTAVPLFEEPSIETEEIPGPGLFKDVLQRQWSSPASGPSPSAVDRRLYNLAPDLSSLLQVPSVDQPIAELSSSSNIAGPPEDSLRPEDRRLENSLVRSHQATAWSVKSAMAASFFNRASILWLRQLQARLPISDIRSQQDISKVIVALEYSADATLNSSRFAAKAIGSSVAARRLLWLRHWQADSKSKWRLASSSFGGPKLFGAALEPLLVESKDKRRVLPNLSRRSNLGPTRPFGLFAPRRGASQVPVGNDPFSPPNPDPRIANFILPPGVSPGVPFEEAGGEGSADPADGLVGLPIGGRLASFASRWEATSSDVWVRRTVRYGLSLEFISTPPDRFLHCPISRVESSRLRMASAIHHLLEIRAIEPVPQGQRGLGYYSRLFVIRKSSGGWRAILDLKSLNRRIVYRRFKMQSLQTILEGIRVGDLLSSIDLTEAYLHVPILPSHRRFLRFCFANNHYQYRALPFGLSSAPRVFTKLMSVLAAHLRTLPIRMQFYLDDLLIQSTSVQAAHQDLATTLRVLREHGFSVNLAKSLLNPATRIQHLGAVIDSKESRVYLSQDRLSSLRSLVRSVTAGKGSSLASLSKLLGKMVSCIGIVPWAHLHCRHLQWFLLPYQKRQLGISPRVVRLPPKVLKSLQWWNSDALLRGREFREPQHLVLTTDASLHGWGAHLSSSFAQGRWTKSDLTHNINWLELRAIHLALRVFSHEVRNRHVLVRTDNVAAKAHVNRLGGTRSRHLMQEAERLGSWAEAHLRSLRALHISGVANTQADWLSRATVDPGEWALDPALFSEITLLFGTPVVDLFATRINRQVRRFFSRFPEPEVEGVDALHSDWPPGLLYAFPPLPLVAKVIRKMLQEKAELLLIAPHWPRRPWFADLRALSIHHPWRLPRDRLVLRQGSLLHPDAGWLQLTAWRLSGAC</sequence>
<evidence type="ECO:0000256" key="2">
    <source>
        <dbReference type="ARBA" id="ARBA00012180"/>
    </source>
</evidence>
<feature type="compositionally biased region" description="Polar residues" evidence="3">
    <location>
        <begin position="283"/>
        <end position="295"/>
    </location>
</feature>
<dbReference type="KEGG" id="pgut:117675085"/>
<dbReference type="GO" id="GO:0004523">
    <property type="term" value="F:RNA-DNA hybrid ribonuclease activity"/>
    <property type="evidence" value="ECO:0007669"/>
    <property type="project" value="UniProtKB-EC"/>
</dbReference>
<feature type="domain" description="Reverse transcriptase" evidence="4">
    <location>
        <begin position="658"/>
        <end position="840"/>
    </location>
</feature>
<dbReference type="InterPro" id="IPR021623">
    <property type="entry name" value="LAP2alpha_C"/>
</dbReference>
<dbReference type="InterPro" id="IPR000477">
    <property type="entry name" value="RT_dom"/>
</dbReference>
<dbReference type="RefSeq" id="XP_034289304.1">
    <property type="nucleotide sequence ID" value="XM_034433413.2"/>
</dbReference>
<dbReference type="InterPro" id="IPR043128">
    <property type="entry name" value="Rev_trsase/Diguanyl_cyclase"/>
</dbReference>
<dbReference type="GeneID" id="117675085"/>
<dbReference type="Pfam" id="PF00078">
    <property type="entry name" value="RVT_1"/>
    <property type="match status" value="1"/>
</dbReference>
<dbReference type="Proteomes" id="UP001652622">
    <property type="component" value="Unplaced"/>
</dbReference>
<evidence type="ECO:0000256" key="3">
    <source>
        <dbReference type="SAM" id="MobiDB-lite"/>
    </source>
</evidence>
<feature type="compositionally biased region" description="Polar residues" evidence="3">
    <location>
        <begin position="36"/>
        <end position="47"/>
    </location>
</feature>
<evidence type="ECO:0000313" key="5">
    <source>
        <dbReference type="Proteomes" id="UP001652622"/>
    </source>
</evidence>
<reference evidence="6" key="1">
    <citation type="submission" date="2025-08" db="UniProtKB">
        <authorList>
            <consortium name="RefSeq"/>
        </authorList>
    </citation>
    <scope>IDENTIFICATION</scope>
    <source>
        <tissue evidence="6">Blood</tissue>
    </source>
</reference>
<dbReference type="PANTHER" id="PTHR33050">
    <property type="entry name" value="REVERSE TRANSCRIPTASE DOMAIN-CONTAINING PROTEIN"/>
    <property type="match status" value="1"/>
</dbReference>
<dbReference type="Gene3D" id="3.10.10.10">
    <property type="entry name" value="HIV Type 1 Reverse Transcriptase, subunit A, domain 1"/>
    <property type="match status" value="1"/>
</dbReference>
<dbReference type="Pfam" id="PF11560">
    <property type="entry name" value="LAP2alpha"/>
    <property type="match status" value="1"/>
</dbReference>
<protein>
    <recommendedName>
        <fullName evidence="2">ribonuclease H</fullName>
        <ecNumber evidence="2">3.1.26.4</ecNumber>
    </recommendedName>
</protein>
<feature type="compositionally biased region" description="Pro residues" evidence="3">
    <location>
        <begin position="83"/>
        <end position="97"/>
    </location>
</feature>
<dbReference type="InterPro" id="IPR052055">
    <property type="entry name" value="Hepadnavirus_pol/RT"/>
</dbReference>
<gene>
    <name evidence="6" type="primary">LOC117675085</name>
</gene>